<organism evidence="1 2">
    <name type="scientific">Ascobolus immersus RN42</name>
    <dbReference type="NCBI Taxonomy" id="1160509"/>
    <lineage>
        <taxon>Eukaryota</taxon>
        <taxon>Fungi</taxon>
        <taxon>Dikarya</taxon>
        <taxon>Ascomycota</taxon>
        <taxon>Pezizomycotina</taxon>
        <taxon>Pezizomycetes</taxon>
        <taxon>Pezizales</taxon>
        <taxon>Ascobolaceae</taxon>
        <taxon>Ascobolus</taxon>
    </lineage>
</organism>
<sequence length="122" mass="13812">MTKHSTSSRGMVERAQTATTGISDFTTIYGDGRKGQQRTFLGIVVGDAEPRSRRSIKLELKEFGGRGPNIGRMWALVSGGHKLAVRMDWTPPEFNRTEGYWIYKAIGVWFCLECPVDWNEKQ</sequence>
<name>A0A3N4HLY3_ASCIM</name>
<gene>
    <name evidence="1" type="ORF">BJ508DRAFT_332684</name>
</gene>
<dbReference type="EMBL" id="ML119779">
    <property type="protein sequence ID" value="RPA74833.1"/>
    <property type="molecule type" value="Genomic_DNA"/>
</dbReference>
<evidence type="ECO:0000313" key="2">
    <source>
        <dbReference type="Proteomes" id="UP000275078"/>
    </source>
</evidence>
<evidence type="ECO:0000313" key="1">
    <source>
        <dbReference type="EMBL" id="RPA74833.1"/>
    </source>
</evidence>
<accession>A0A3N4HLY3</accession>
<keyword evidence="2" id="KW-1185">Reference proteome</keyword>
<dbReference type="AlphaFoldDB" id="A0A3N4HLY3"/>
<proteinExistence type="predicted"/>
<dbReference type="Proteomes" id="UP000275078">
    <property type="component" value="Unassembled WGS sequence"/>
</dbReference>
<reference evidence="1 2" key="1">
    <citation type="journal article" date="2018" name="Nat. Ecol. Evol.">
        <title>Pezizomycetes genomes reveal the molecular basis of ectomycorrhizal truffle lifestyle.</title>
        <authorList>
            <person name="Murat C."/>
            <person name="Payen T."/>
            <person name="Noel B."/>
            <person name="Kuo A."/>
            <person name="Morin E."/>
            <person name="Chen J."/>
            <person name="Kohler A."/>
            <person name="Krizsan K."/>
            <person name="Balestrini R."/>
            <person name="Da Silva C."/>
            <person name="Montanini B."/>
            <person name="Hainaut M."/>
            <person name="Levati E."/>
            <person name="Barry K.W."/>
            <person name="Belfiori B."/>
            <person name="Cichocki N."/>
            <person name="Clum A."/>
            <person name="Dockter R.B."/>
            <person name="Fauchery L."/>
            <person name="Guy J."/>
            <person name="Iotti M."/>
            <person name="Le Tacon F."/>
            <person name="Lindquist E.A."/>
            <person name="Lipzen A."/>
            <person name="Malagnac F."/>
            <person name="Mello A."/>
            <person name="Molinier V."/>
            <person name="Miyauchi S."/>
            <person name="Poulain J."/>
            <person name="Riccioni C."/>
            <person name="Rubini A."/>
            <person name="Sitrit Y."/>
            <person name="Splivallo R."/>
            <person name="Traeger S."/>
            <person name="Wang M."/>
            <person name="Zifcakova L."/>
            <person name="Wipf D."/>
            <person name="Zambonelli A."/>
            <person name="Paolocci F."/>
            <person name="Nowrousian M."/>
            <person name="Ottonello S."/>
            <person name="Baldrian P."/>
            <person name="Spatafora J.W."/>
            <person name="Henrissat B."/>
            <person name="Nagy L.G."/>
            <person name="Aury J.M."/>
            <person name="Wincker P."/>
            <person name="Grigoriev I.V."/>
            <person name="Bonfante P."/>
            <person name="Martin F.M."/>
        </authorList>
    </citation>
    <scope>NUCLEOTIDE SEQUENCE [LARGE SCALE GENOMIC DNA]</scope>
    <source>
        <strain evidence="1 2">RN42</strain>
    </source>
</reference>
<protein>
    <submittedName>
        <fullName evidence="1">Uncharacterized protein</fullName>
    </submittedName>
</protein>